<evidence type="ECO:0000313" key="3">
    <source>
        <dbReference type="Proteomes" id="UP000504607"/>
    </source>
</evidence>
<dbReference type="Pfam" id="PF03469">
    <property type="entry name" value="XH"/>
    <property type="match status" value="1"/>
</dbReference>
<evidence type="ECO:0000259" key="2">
    <source>
        <dbReference type="Pfam" id="PF03469"/>
    </source>
</evidence>
<dbReference type="PANTHER" id="PTHR21596">
    <property type="entry name" value="RIBONUCLEASE P SUBUNIT P38"/>
    <property type="match status" value="1"/>
</dbReference>
<dbReference type="AlphaFoldDB" id="A0A6I9QNL8"/>
<protein>
    <submittedName>
        <fullName evidence="4">Factor of DNA methylation 5</fullName>
    </submittedName>
</protein>
<sequence>MEDIDNLLRAYDEEIQKIQRISRDHSRRIFEENEKLMAELDAKRKELDLRRKQVDMLAVQNEIDTRKLDLEKQKNARKDGSQLASMEQKKADENVLGLVEEQKREKEAALRKILQLEKQLDAKQKLELEIQQLRGQLQVMKHMGGEEDSEVKKKMEEMSEQLKEKVEEMEDLEVLNQTLVVKERKSNDELQEARKELISGLKEMLSGRTLIGIKRMGELDEKPFQTACKQRCSKDNADVNAIMLCSKWQDELRKPEWHPFKVITVDGKPQEIIQEDDEKLQALKEDLGDEVYKVVTTALLEMNEYNPSGRYVIPELWNFKEGRKATLKEVIQYIMKQWKTHKRKR</sequence>
<feature type="coiled-coil region" evidence="1">
    <location>
        <begin position="99"/>
        <end position="175"/>
    </location>
</feature>
<dbReference type="Proteomes" id="UP000504607">
    <property type="component" value="Unplaced"/>
</dbReference>
<accession>A0A6I9QNL8</accession>
<gene>
    <name evidence="4" type="primary">LOC105037500</name>
</gene>
<dbReference type="PANTHER" id="PTHR21596:SF3">
    <property type="entry name" value="FACTOR OF DNA METHYLATION 1-RELATED"/>
    <property type="match status" value="1"/>
</dbReference>
<keyword evidence="1" id="KW-0175">Coiled coil</keyword>
<keyword evidence="3" id="KW-1185">Reference proteome</keyword>
<dbReference type="InParanoid" id="A0A6I9QNL8"/>
<dbReference type="RefSeq" id="XP_010911457.2">
    <property type="nucleotide sequence ID" value="XM_010913155.2"/>
</dbReference>
<evidence type="ECO:0000313" key="4">
    <source>
        <dbReference type="RefSeq" id="XP_010911457.2"/>
    </source>
</evidence>
<feature type="coiled-coil region" evidence="1">
    <location>
        <begin position="1"/>
        <end position="53"/>
    </location>
</feature>
<dbReference type="InterPro" id="IPR005379">
    <property type="entry name" value="FDM1-5/IDN2_XH"/>
</dbReference>
<proteinExistence type="predicted"/>
<dbReference type="OrthoDB" id="1892195at2759"/>
<dbReference type="GO" id="GO:0080188">
    <property type="term" value="P:gene silencing by siRNA-directed DNA methylation"/>
    <property type="evidence" value="ECO:0007669"/>
    <property type="project" value="InterPro"/>
</dbReference>
<reference evidence="4" key="1">
    <citation type="submission" date="2025-08" db="UniProtKB">
        <authorList>
            <consortium name="RefSeq"/>
        </authorList>
    </citation>
    <scope>IDENTIFICATION</scope>
</reference>
<dbReference type="InterPro" id="IPR045177">
    <property type="entry name" value="FDM1-5/IDN2"/>
</dbReference>
<name>A0A6I9QNL8_ELAGV</name>
<evidence type="ECO:0000256" key="1">
    <source>
        <dbReference type="SAM" id="Coils"/>
    </source>
</evidence>
<feature type="domain" description="Factor of DNA methylation 1-5/IDN2" evidence="2">
    <location>
        <begin position="214"/>
        <end position="344"/>
    </location>
</feature>
<organism evidence="3 4">
    <name type="scientific">Elaeis guineensis var. tenera</name>
    <name type="common">Oil palm</name>
    <dbReference type="NCBI Taxonomy" id="51953"/>
    <lineage>
        <taxon>Eukaryota</taxon>
        <taxon>Viridiplantae</taxon>
        <taxon>Streptophyta</taxon>
        <taxon>Embryophyta</taxon>
        <taxon>Tracheophyta</taxon>
        <taxon>Spermatophyta</taxon>
        <taxon>Magnoliopsida</taxon>
        <taxon>Liliopsida</taxon>
        <taxon>Arecaceae</taxon>
        <taxon>Arecoideae</taxon>
        <taxon>Cocoseae</taxon>
        <taxon>Elaeidinae</taxon>
        <taxon>Elaeis</taxon>
    </lineage>
</organism>